<sequence length="191" mass="22504">MQFLDPFPEHSENVPNSDDNVTLSTSSSSSSDITLDSICEEMVESIFCEEEEFLDSEKHNEKCYIGIASTFNDTGHILYANSIQCSTFFQYDIFYLYSYLHEYSIFDIHSMRGGNIDIMKLFILDDFYTVIIKTHWLRLIQRHWKRKYLNRKNIIKIRASPLTISFFEKNGKYPETCRDMPSIRGMLSCYK</sequence>
<feature type="region of interest" description="Disordered" evidence="1">
    <location>
        <begin position="1"/>
        <end position="31"/>
    </location>
</feature>
<organism evidence="2">
    <name type="scientific">viral metagenome</name>
    <dbReference type="NCBI Taxonomy" id="1070528"/>
    <lineage>
        <taxon>unclassified sequences</taxon>
        <taxon>metagenomes</taxon>
        <taxon>organismal metagenomes</taxon>
    </lineage>
</organism>
<evidence type="ECO:0000313" key="2">
    <source>
        <dbReference type="EMBL" id="QHU02858.1"/>
    </source>
</evidence>
<dbReference type="EMBL" id="MN740366">
    <property type="protein sequence ID" value="QHU02858.1"/>
    <property type="molecule type" value="Genomic_DNA"/>
</dbReference>
<proteinExistence type="predicted"/>
<accession>A0A6C0JGH1</accession>
<dbReference type="AlphaFoldDB" id="A0A6C0JGH1"/>
<evidence type="ECO:0000256" key="1">
    <source>
        <dbReference type="SAM" id="MobiDB-lite"/>
    </source>
</evidence>
<protein>
    <submittedName>
        <fullName evidence="2">Uncharacterized protein</fullName>
    </submittedName>
</protein>
<feature type="compositionally biased region" description="Polar residues" evidence="1">
    <location>
        <begin position="13"/>
        <end position="22"/>
    </location>
</feature>
<name>A0A6C0JGH1_9ZZZZ</name>
<reference evidence="2" key="1">
    <citation type="journal article" date="2020" name="Nature">
        <title>Giant virus diversity and host interactions through global metagenomics.</title>
        <authorList>
            <person name="Schulz F."/>
            <person name="Roux S."/>
            <person name="Paez-Espino D."/>
            <person name="Jungbluth S."/>
            <person name="Walsh D.A."/>
            <person name="Denef V.J."/>
            <person name="McMahon K.D."/>
            <person name="Konstantinidis K.T."/>
            <person name="Eloe-Fadrosh E.A."/>
            <person name="Kyrpides N.C."/>
            <person name="Woyke T."/>
        </authorList>
    </citation>
    <scope>NUCLEOTIDE SEQUENCE</scope>
    <source>
        <strain evidence="2">GVMAG-M-3300025880-76</strain>
    </source>
</reference>